<name>A0A2S7V033_9GAMM</name>
<dbReference type="Pfam" id="PF08447">
    <property type="entry name" value="PAS_3"/>
    <property type="match status" value="1"/>
</dbReference>
<dbReference type="PROSITE" id="PS50112">
    <property type="entry name" value="PAS"/>
    <property type="match status" value="1"/>
</dbReference>
<dbReference type="InterPro" id="IPR035919">
    <property type="entry name" value="EAL_sf"/>
</dbReference>
<protein>
    <submittedName>
        <fullName evidence="5">GGDEF domain-containing protein</fullName>
    </submittedName>
</protein>
<dbReference type="NCBIfam" id="TIGR00254">
    <property type="entry name" value="GGDEF"/>
    <property type="match status" value="1"/>
</dbReference>
<dbReference type="InterPro" id="IPR001610">
    <property type="entry name" value="PAC"/>
</dbReference>
<keyword evidence="6" id="KW-1185">Reference proteome</keyword>
<dbReference type="Gene3D" id="3.30.70.270">
    <property type="match status" value="1"/>
</dbReference>
<accession>A0A2S7V033</accession>
<dbReference type="SMART" id="SM00052">
    <property type="entry name" value="EAL"/>
    <property type="match status" value="1"/>
</dbReference>
<feature type="domain" description="GGDEF" evidence="4">
    <location>
        <begin position="286"/>
        <end position="419"/>
    </location>
</feature>
<dbReference type="Pfam" id="PF00990">
    <property type="entry name" value="GGDEF"/>
    <property type="match status" value="1"/>
</dbReference>
<dbReference type="SUPFAM" id="SSF141868">
    <property type="entry name" value="EAL domain-like"/>
    <property type="match status" value="1"/>
</dbReference>
<dbReference type="InterPro" id="IPR052155">
    <property type="entry name" value="Biofilm_reg_signaling"/>
</dbReference>
<feature type="domain" description="PAC" evidence="2">
    <location>
        <begin position="204"/>
        <end position="258"/>
    </location>
</feature>
<comment type="caution">
    <text evidence="5">The sequence shown here is derived from an EMBL/GenBank/DDBJ whole genome shotgun (WGS) entry which is preliminary data.</text>
</comment>
<feature type="domain" description="PAS" evidence="1">
    <location>
        <begin position="136"/>
        <end position="180"/>
    </location>
</feature>
<dbReference type="Pfam" id="PF00563">
    <property type="entry name" value="EAL"/>
    <property type="match status" value="1"/>
</dbReference>
<gene>
    <name evidence="5" type="ORF">BTO11_14785</name>
</gene>
<dbReference type="SUPFAM" id="SSF55073">
    <property type="entry name" value="Nucleotide cyclase"/>
    <property type="match status" value="1"/>
</dbReference>
<dbReference type="CDD" id="cd01948">
    <property type="entry name" value="EAL"/>
    <property type="match status" value="1"/>
</dbReference>
<evidence type="ECO:0000259" key="1">
    <source>
        <dbReference type="PROSITE" id="PS50112"/>
    </source>
</evidence>
<evidence type="ECO:0000259" key="3">
    <source>
        <dbReference type="PROSITE" id="PS50883"/>
    </source>
</evidence>
<dbReference type="PROSITE" id="PS50887">
    <property type="entry name" value="GGDEF"/>
    <property type="match status" value="1"/>
</dbReference>
<dbReference type="InterPro" id="IPR000160">
    <property type="entry name" value="GGDEF_dom"/>
</dbReference>
<dbReference type="PROSITE" id="PS50883">
    <property type="entry name" value="EAL"/>
    <property type="match status" value="1"/>
</dbReference>
<dbReference type="InterPro" id="IPR035965">
    <property type="entry name" value="PAS-like_dom_sf"/>
</dbReference>
<dbReference type="CDD" id="cd01949">
    <property type="entry name" value="GGDEF"/>
    <property type="match status" value="1"/>
</dbReference>
<dbReference type="EMBL" id="MSCH01000003">
    <property type="protein sequence ID" value="PQJ55328.1"/>
    <property type="molecule type" value="Genomic_DNA"/>
</dbReference>
<dbReference type="Proteomes" id="UP000239007">
    <property type="component" value="Unassembled WGS sequence"/>
</dbReference>
<dbReference type="OrthoDB" id="9804951at2"/>
<organism evidence="5 6">
    <name type="scientific">Psychrosphaera saromensis</name>
    <dbReference type="NCBI Taxonomy" id="716813"/>
    <lineage>
        <taxon>Bacteria</taxon>
        <taxon>Pseudomonadati</taxon>
        <taxon>Pseudomonadota</taxon>
        <taxon>Gammaproteobacteria</taxon>
        <taxon>Alteromonadales</taxon>
        <taxon>Pseudoalteromonadaceae</taxon>
        <taxon>Psychrosphaera</taxon>
    </lineage>
</organism>
<dbReference type="InterPro" id="IPR000014">
    <property type="entry name" value="PAS"/>
</dbReference>
<feature type="domain" description="EAL" evidence="3">
    <location>
        <begin position="427"/>
        <end position="680"/>
    </location>
</feature>
<evidence type="ECO:0000259" key="2">
    <source>
        <dbReference type="PROSITE" id="PS50113"/>
    </source>
</evidence>
<dbReference type="PROSITE" id="PS50113">
    <property type="entry name" value="PAC"/>
    <property type="match status" value="1"/>
</dbReference>
<dbReference type="SMART" id="SM00267">
    <property type="entry name" value="GGDEF"/>
    <property type="match status" value="1"/>
</dbReference>
<sequence length="681" mass="76573">MHFRRYQSNITASEERLKLSLWASGDEMWDWNITDGTLYRTNANGVYTLPSVDLDTFPPNQDLIHPADLSRVVKTLQQHLNGETESFECAYRLKSDNDSWNWVLDKGKVVSFDDDRPSRMTGTFKDIHQLKKIENDLKIFAQSIESIAEGVIIFDAQLTVIHINPGYENITGLSASKIEGSKLKFKKVTMTLAQEIKSEVDRCGNWQGDISGHAKSGGSYMAYVTANCIKDEEGKITNYVAIISDTTKRKRTEAKLVKMAKTDTLTGLPNRNAFFNNLQKQVSKNAPTAVLVFDLDNFKKINDSVGHQLGDELLKKIGNRIKPLSGDDNTLYRLGGDEFAFVMEGTNDIHKVTLIAKQILTLLSTAYRISQHEFVIAGSIGIVLYPDDGLKPETLLRNADTAMYHAKAEGNKYLFFNNEMNKQAVKRLQIENLIRHGLKEDYFEVYYQPKTSLKSDQLVGMEALVRFITPKKGLISPNVFIPIAEETGQIIDIGDVVLRKACIDMKKWIDKGVIKGRVAVNLSARQFTLPDLTERIDNILLETGLSPHNLELEITEGTVMDNPKHAITIMHQLRERGIHLALDDFGTGYSSLSYLRKFPLNTLKIDKAFVDDCGTNIGKAMIDTIVTIARNLSLSTVAEGVETQEQKDLMTSMKCDSIQGYLYSKPLSAKEFSRFANKQNK</sequence>
<dbReference type="InterPro" id="IPR043128">
    <property type="entry name" value="Rev_trsase/Diguanyl_cyclase"/>
</dbReference>
<dbReference type="RefSeq" id="WP_105053788.1">
    <property type="nucleotide sequence ID" value="NZ_BMYG01000001.1"/>
</dbReference>
<dbReference type="InterPro" id="IPR029787">
    <property type="entry name" value="Nucleotide_cyclase"/>
</dbReference>
<dbReference type="Gene3D" id="3.20.20.450">
    <property type="entry name" value="EAL domain"/>
    <property type="match status" value="1"/>
</dbReference>
<dbReference type="PANTHER" id="PTHR44757:SF2">
    <property type="entry name" value="BIOFILM ARCHITECTURE MAINTENANCE PROTEIN MBAA"/>
    <property type="match status" value="1"/>
</dbReference>
<evidence type="ECO:0000313" key="6">
    <source>
        <dbReference type="Proteomes" id="UP000239007"/>
    </source>
</evidence>
<dbReference type="Pfam" id="PF13426">
    <property type="entry name" value="PAS_9"/>
    <property type="match status" value="1"/>
</dbReference>
<proteinExistence type="predicted"/>
<dbReference type="CDD" id="cd00130">
    <property type="entry name" value="PAS"/>
    <property type="match status" value="2"/>
</dbReference>
<dbReference type="AlphaFoldDB" id="A0A2S7V033"/>
<evidence type="ECO:0000313" key="5">
    <source>
        <dbReference type="EMBL" id="PQJ55328.1"/>
    </source>
</evidence>
<dbReference type="InterPro" id="IPR001633">
    <property type="entry name" value="EAL_dom"/>
</dbReference>
<dbReference type="SUPFAM" id="SSF55785">
    <property type="entry name" value="PYP-like sensor domain (PAS domain)"/>
    <property type="match status" value="2"/>
</dbReference>
<dbReference type="SMART" id="SM00086">
    <property type="entry name" value="PAC"/>
    <property type="match status" value="2"/>
</dbReference>
<dbReference type="NCBIfam" id="TIGR00229">
    <property type="entry name" value="sensory_box"/>
    <property type="match status" value="1"/>
</dbReference>
<reference evidence="5 6" key="1">
    <citation type="submission" date="2016-12" db="EMBL/GenBank/DDBJ databases">
        <title>Diversity of luminous bacteria.</title>
        <authorList>
            <person name="Yoshizawa S."/>
            <person name="Kogure K."/>
        </authorList>
    </citation>
    <scope>NUCLEOTIDE SEQUENCE [LARGE SCALE GENOMIC DNA]</scope>
    <source>
        <strain evidence="5 6">SA4-48</strain>
    </source>
</reference>
<dbReference type="Gene3D" id="3.30.450.20">
    <property type="entry name" value="PAS domain"/>
    <property type="match status" value="2"/>
</dbReference>
<dbReference type="PANTHER" id="PTHR44757">
    <property type="entry name" value="DIGUANYLATE CYCLASE DGCP"/>
    <property type="match status" value="1"/>
</dbReference>
<evidence type="ECO:0000259" key="4">
    <source>
        <dbReference type="PROSITE" id="PS50887"/>
    </source>
</evidence>
<dbReference type="InterPro" id="IPR000700">
    <property type="entry name" value="PAS-assoc_C"/>
</dbReference>
<dbReference type="InterPro" id="IPR013655">
    <property type="entry name" value="PAS_fold_3"/>
</dbReference>